<feature type="compositionally biased region" description="Basic and acidic residues" evidence="3">
    <location>
        <begin position="138"/>
        <end position="150"/>
    </location>
</feature>
<dbReference type="Pfam" id="PF08624">
    <property type="entry name" value="CRC_subunit"/>
    <property type="match status" value="1"/>
</dbReference>
<evidence type="ECO:0000256" key="2">
    <source>
        <dbReference type="ARBA" id="ARBA00023163"/>
    </source>
</evidence>
<dbReference type="EMBL" id="CP034461">
    <property type="protein sequence ID" value="QBM90896.1"/>
    <property type="molecule type" value="Genomic_DNA"/>
</dbReference>
<reference evidence="5" key="1">
    <citation type="submission" date="2019-03" db="EMBL/GenBank/DDBJ databases">
        <title>Snf2 controls pulcherriminic acid biosynthesis and connects pigmentation and antifungal activity of the yeast Metschnikowia pulcherrima.</title>
        <authorList>
            <person name="Gore-Lloyd D."/>
            <person name="Sumann I."/>
            <person name="Brachmann A.O."/>
            <person name="Schneeberger K."/>
            <person name="Ortiz-Merino R.A."/>
            <person name="Moreno-Beltran M."/>
            <person name="Schlaefli M."/>
            <person name="Kirner P."/>
            <person name="Santos Kron A."/>
            <person name="Wolfe K.H."/>
            <person name="Piel J."/>
            <person name="Ahrens C.H."/>
            <person name="Henk D."/>
            <person name="Freimoser F.M."/>
        </authorList>
    </citation>
    <scope>NUCLEOTIDE SEQUENCE [LARGE SCALE GENOMIC DNA]</scope>
    <source>
        <strain evidence="5">APC 1.2</strain>
    </source>
</reference>
<dbReference type="Proteomes" id="UP000292447">
    <property type="component" value="Chromosome VI"/>
</dbReference>
<feature type="region of interest" description="Disordered" evidence="3">
    <location>
        <begin position="1"/>
        <end position="150"/>
    </location>
</feature>
<dbReference type="AlphaFoldDB" id="A0A4P6XWB7"/>
<dbReference type="GO" id="GO:0016586">
    <property type="term" value="C:RSC-type complex"/>
    <property type="evidence" value="ECO:0007669"/>
    <property type="project" value="TreeGrafter"/>
</dbReference>
<dbReference type="GO" id="GO:0031490">
    <property type="term" value="F:chromatin DNA binding"/>
    <property type="evidence" value="ECO:0007669"/>
    <property type="project" value="TreeGrafter"/>
</dbReference>
<gene>
    <name evidence="4" type="primary">MPUL0F04840</name>
    <name evidence="4" type="ORF">METSCH_F04840</name>
</gene>
<feature type="compositionally biased region" description="Basic residues" evidence="3">
    <location>
        <begin position="123"/>
        <end position="137"/>
    </location>
</feature>
<protein>
    <submittedName>
        <fullName evidence="4">Chromatin structure-remodeling complex protein RSC7</fullName>
    </submittedName>
</protein>
<evidence type="ECO:0000313" key="5">
    <source>
        <dbReference type="Proteomes" id="UP000292447"/>
    </source>
</evidence>
<evidence type="ECO:0000256" key="1">
    <source>
        <dbReference type="ARBA" id="ARBA00023015"/>
    </source>
</evidence>
<dbReference type="PANTHER" id="PTHR22597:SF3">
    <property type="entry name" value="CHROMATIN STRUCTURE-REMODELING COMPLEX SUBUNIT RSC7"/>
    <property type="match status" value="1"/>
</dbReference>
<name>A0A4P6XWB7_9ASCO</name>
<dbReference type="STRING" id="2163413.A0A4P6XWB7"/>
<keyword evidence="2" id="KW-0804">Transcription</keyword>
<dbReference type="PANTHER" id="PTHR22597">
    <property type="entry name" value="POLYCOMB GROUP PROTEIN"/>
    <property type="match status" value="1"/>
</dbReference>
<feature type="compositionally biased region" description="Basic and acidic residues" evidence="3">
    <location>
        <begin position="95"/>
        <end position="122"/>
    </location>
</feature>
<sequence>MSHSLDAEEELDVNRSPRQPRTQRKTLAGLDLDPEEEDEEYNEEFEESVVNNDDEDLEVEPEEAFEEEEEAQPPKKKRGRKRKAVTDDPEDAADDASRRESRDDDNAAKNDAEIKEEGEKNGPGRKKGKKRGRKPKIPRPEDAYFDDKGNEINVKNDEVVLDSEDVNGNAKIDENGFLQGDRKFRVKTFTLLGKGDRQYMVSTEPARLVGFRDSYLLFKTHLSLFKKVCTHDEKMDLINRQIIPTSYKGRAVNLVTARSIFREFGARMIVGGKKVTDDYWEEKARERGDVEGEFADPEEAGVKVPSYNAADHNAYLAQVTGLALINYQTDKSWMYQVAQQTAEYNHTLVESRAQVWLRGIKDPYSGFNFYPLASQPQHAKLVKIADAEDGRTFDCTIRLCHPNLRRTVTGLADVPAEIFDSIEDESVRQAIVEQQRFEQTVRR</sequence>
<evidence type="ECO:0000256" key="3">
    <source>
        <dbReference type="SAM" id="MobiDB-lite"/>
    </source>
</evidence>
<keyword evidence="1" id="KW-0805">Transcription regulation</keyword>
<feature type="compositionally biased region" description="Acidic residues" evidence="3">
    <location>
        <begin position="32"/>
        <end position="71"/>
    </location>
</feature>
<evidence type="ECO:0000313" key="4">
    <source>
        <dbReference type="EMBL" id="QBM90896.1"/>
    </source>
</evidence>
<accession>A0A4P6XWB7</accession>
<dbReference type="InterPro" id="IPR013933">
    <property type="entry name" value="CRC_Rsc7/Swp82"/>
</dbReference>
<keyword evidence="5" id="KW-1185">Reference proteome</keyword>
<feature type="compositionally biased region" description="Basic residues" evidence="3">
    <location>
        <begin position="74"/>
        <end position="83"/>
    </location>
</feature>
<proteinExistence type="predicted"/>
<organism evidence="4 5">
    <name type="scientific">Metschnikowia aff. pulcherrima</name>
    <dbReference type="NCBI Taxonomy" id="2163413"/>
    <lineage>
        <taxon>Eukaryota</taxon>
        <taxon>Fungi</taxon>
        <taxon>Dikarya</taxon>
        <taxon>Ascomycota</taxon>
        <taxon>Saccharomycotina</taxon>
        <taxon>Pichiomycetes</taxon>
        <taxon>Metschnikowiaceae</taxon>
        <taxon>Metschnikowia</taxon>
    </lineage>
</organism>